<name>A0A510UWA2_9CELL</name>
<protein>
    <recommendedName>
        <fullName evidence="3">Thioredoxin domain-containing protein</fullName>
    </recommendedName>
</protein>
<dbReference type="InterPro" id="IPR013766">
    <property type="entry name" value="Thioredoxin_domain"/>
</dbReference>
<keyword evidence="5" id="KW-1185">Reference proteome</keyword>
<organism evidence="4 5">
    <name type="scientific">Cellulomonas persica</name>
    <dbReference type="NCBI Taxonomy" id="76861"/>
    <lineage>
        <taxon>Bacteria</taxon>
        <taxon>Bacillati</taxon>
        <taxon>Actinomycetota</taxon>
        <taxon>Actinomycetes</taxon>
        <taxon>Micrococcales</taxon>
        <taxon>Cellulomonadaceae</taxon>
        <taxon>Cellulomonas</taxon>
    </lineage>
</organism>
<sequence length="185" mass="20058">MPVDPAPRDPMPTDPLRPDRDAPDPMRHAYGSPTATVTIVEFGDLECPHCRAAAPVLREVVEDSGGRVRLVWRHFPLFEIHPHALTAALAAEAFAAHGRFWDLHDAAFAHQDRLADPDLRRYASDAGIDPDEVVGEAVQRWAPAVEADYLDGLAHDVAGTPTLFVDGTRYTGPITAPALRTATSG</sequence>
<dbReference type="EMBL" id="BJUA01000003">
    <property type="protein sequence ID" value="GEK17085.1"/>
    <property type="molecule type" value="Genomic_DNA"/>
</dbReference>
<feature type="compositionally biased region" description="Pro residues" evidence="2">
    <location>
        <begin position="1"/>
        <end position="15"/>
    </location>
</feature>
<dbReference type="SUPFAM" id="SSF52833">
    <property type="entry name" value="Thioredoxin-like"/>
    <property type="match status" value="1"/>
</dbReference>
<evidence type="ECO:0000259" key="3">
    <source>
        <dbReference type="PROSITE" id="PS51352"/>
    </source>
</evidence>
<accession>A0A510UWA2</accession>
<reference evidence="4 5" key="1">
    <citation type="submission" date="2019-07" db="EMBL/GenBank/DDBJ databases">
        <title>Whole genome shotgun sequence of Cellulomonas persica NBRC 101101.</title>
        <authorList>
            <person name="Hosoyama A."/>
            <person name="Uohara A."/>
            <person name="Ohji S."/>
            <person name="Ichikawa N."/>
        </authorList>
    </citation>
    <scope>NUCLEOTIDE SEQUENCE [LARGE SCALE GENOMIC DNA]</scope>
    <source>
        <strain evidence="4 5">NBRC 101101</strain>
    </source>
</reference>
<dbReference type="AlphaFoldDB" id="A0A510UWA2"/>
<dbReference type="PANTHER" id="PTHR13887">
    <property type="entry name" value="GLUTATHIONE S-TRANSFERASE KAPPA"/>
    <property type="match status" value="1"/>
</dbReference>
<evidence type="ECO:0000313" key="5">
    <source>
        <dbReference type="Proteomes" id="UP000321386"/>
    </source>
</evidence>
<dbReference type="Proteomes" id="UP000321386">
    <property type="component" value="Unassembled WGS sequence"/>
</dbReference>
<dbReference type="Pfam" id="PF13462">
    <property type="entry name" value="Thioredoxin_4"/>
    <property type="match status" value="1"/>
</dbReference>
<dbReference type="PROSITE" id="PS51352">
    <property type="entry name" value="THIOREDOXIN_2"/>
    <property type="match status" value="1"/>
</dbReference>
<evidence type="ECO:0000256" key="1">
    <source>
        <dbReference type="ARBA" id="ARBA00005791"/>
    </source>
</evidence>
<dbReference type="RefSeq" id="WP_246783727.1">
    <property type="nucleotide sequence ID" value="NZ_BJUA01000003.1"/>
</dbReference>
<feature type="compositionally biased region" description="Basic and acidic residues" evidence="2">
    <location>
        <begin position="16"/>
        <end position="27"/>
    </location>
</feature>
<feature type="region of interest" description="Disordered" evidence="2">
    <location>
        <begin position="1"/>
        <end position="30"/>
    </location>
</feature>
<comment type="similarity">
    <text evidence="1">Belongs to the thioredoxin family. DsbA subfamily.</text>
</comment>
<evidence type="ECO:0000313" key="4">
    <source>
        <dbReference type="EMBL" id="GEK17085.1"/>
    </source>
</evidence>
<comment type="caution">
    <text evidence="4">The sequence shown here is derived from an EMBL/GenBank/DDBJ whole genome shotgun (WGS) entry which is preliminary data.</text>
</comment>
<feature type="domain" description="Thioredoxin" evidence="3">
    <location>
        <begin position="5"/>
        <end position="185"/>
    </location>
</feature>
<evidence type="ECO:0000256" key="2">
    <source>
        <dbReference type="SAM" id="MobiDB-lite"/>
    </source>
</evidence>
<dbReference type="PANTHER" id="PTHR13887:SF55">
    <property type="entry name" value="SLR0313 PROTEIN"/>
    <property type="match status" value="1"/>
</dbReference>
<gene>
    <name evidence="4" type="ORF">CPE01_08180</name>
</gene>
<dbReference type="Gene3D" id="3.40.30.10">
    <property type="entry name" value="Glutaredoxin"/>
    <property type="match status" value="1"/>
</dbReference>
<dbReference type="InterPro" id="IPR012336">
    <property type="entry name" value="Thioredoxin-like_fold"/>
</dbReference>
<dbReference type="InterPro" id="IPR036249">
    <property type="entry name" value="Thioredoxin-like_sf"/>
</dbReference>
<proteinExistence type="inferred from homology"/>